<evidence type="ECO:0000256" key="1">
    <source>
        <dbReference type="ARBA" id="ARBA00005771"/>
    </source>
</evidence>
<dbReference type="SUPFAM" id="SSF52540">
    <property type="entry name" value="P-loop containing nucleoside triphosphate hydrolases"/>
    <property type="match status" value="1"/>
</dbReference>
<keyword evidence="2" id="KW-0808">Transferase</keyword>
<organism evidence="5 6">
    <name type="scientific">Croceibacterium selenioxidans</name>
    <dbReference type="NCBI Taxonomy" id="2838833"/>
    <lineage>
        <taxon>Bacteria</taxon>
        <taxon>Pseudomonadati</taxon>
        <taxon>Pseudomonadota</taxon>
        <taxon>Alphaproteobacteria</taxon>
        <taxon>Sphingomonadales</taxon>
        <taxon>Erythrobacteraceae</taxon>
        <taxon>Croceibacterium</taxon>
    </lineage>
</organism>
<dbReference type="EMBL" id="JAHFVK010000002">
    <property type="protein sequence ID" value="MBT2134849.1"/>
    <property type="molecule type" value="Genomic_DNA"/>
</dbReference>
<feature type="transmembrane region" description="Helical" evidence="3">
    <location>
        <begin position="386"/>
        <end position="413"/>
    </location>
</feature>
<feature type="domain" description="Sulfotransferase" evidence="4">
    <location>
        <begin position="31"/>
        <end position="269"/>
    </location>
</feature>
<evidence type="ECO:0000259" key="4">
    <source>
        <dbReference type="Pfam" id="PF00685"/>
    </source>
</evidence>
<feature type="transmembrane region" description="Helical" evidence="3">
    <location>
        <begin position="321"/>
        <end position="343"/>
    </location>
</feature>
<protein>
    <submittedName>
        <fullName evidence="5">Sulfotransferase domain-containing protein</fullName>
    </submittedName>
</protein>
<comment type="similarity">
    <text evidence="1">Belongs to the sulfotransferase 1 family.</text>
</comment>
<dbReference type="Pfam" id="PF00685">
    <property type="entry name" value="Sulfotransfer_1"/>
    <property type="match status" value="1"/>
</dbReference>
<dbReference type="RefSeq" id="WP_214536464.1">
    <property type="nucleotide sequence ID" value="NZ_JAHFVK010000002.1"/>
</dbReference>
<name>A0ABS5W568_9SPHN</name>
<dbReference type="Proteomes" id="UP000811255">
    <property type="component" value="Unassembled WGS sequence"/>
</dbReference>
<evidence type="ECO:0000256" key="3">
    <source>
        <dbReference type="SAM" id="Phobius"/>
    </source>
</evidence>
<keyword evidence="3" id="KW-0472">Membrane</keyword>
<proteinExistence type="inferred from homology"/>
<dbReference type="InterPro" id="IPR000863">
    <property type="entry name" value="Sulfotransferase_dom"/>
</dbReference>
<dbReference type="PANTHER" id="PTHR11783">
    <property type="entry name" value="SULFOTRANSFERASE SULT"/>
    <property type="match status" value="1"/>
</dbReference>
<dbReference type="InterPro" id="IPR027417">
    <property type="entry name" value="P-loop_NTPase"/>
</dbReference>
<gene>
    <name evidence="5" type="ORF">KK137_10930</name>
</gene>
<dbReference type="Gene3D" id="3.40.50.300">
    <property type="entry name" value="P-loop containing nucleotide triphosphate hydrolases"/>
    <property type="match status" value="1"/>
</dbReference>
<evidence type="ECO:0000313" key="5">
    <source>
        <dbReference type="EMBL" id="MBT2134849.1"/>
    </source>
</evidence>
<accession>A0ABS5W568</accession>
<reference evidence="5 6" key="1">
    <citation type="submission" date="2021-05" db="EMBL/GenBank/DDBJ databases">
        <title>Croceibacterium sp. LX-88 genome sequence.</title>
        <authorList>
            <person name="Luo X."/>
        </authorList>
    </citation>
    <scope>NUCLEOTIDE SEQUENCE [LARGE SCALE GENOMIC DNA]</scope>
    <source>
        <strain evidence="5 6">LX-88</strain>
    </source>
</reference>
<evidence type="ECO:0000256" key="2">
    <source>
        <dbReference type="ARBA" id="ARBA00022679"/>
    </source>
</evidence>
<evidence type="ECO:0000313" key="6">
    <source>
        <dbReference type="Proteomes" id="UP000811255"/>
    </source>
</evidence>
<sequence length="446" mass="49428">MNSIGRAPSAIARRIHLNRNLRIASAAASAVLVSYPKSGRTWVRFILAHYFAATARTPDIDTETMFGFAPNFDLDPKRGIPAFIRRADATSIPLIPSTHSRFVARIPPELPILFVVRDPRDVMTSSYHHVTRHKHSFVGDMDAYLADNEQGLSDYIRFMNSWGRELKRRRHHVLSYENLTSDPVSTMAGALRFLDQPVDGAALEHAVELSSFDRLRALELDKGIPGHQYDKADPSALRMRRGKVGSFEDELSPAQKHLIEETCSSQLNATARLLLSRYELGASPQPLPKAKVSEPSLLLATQSGPAGRQAAGRRRGIGIQLLAETMVIIGLAAALLAPAILAIEVGEWWLQREWDGHSLEDGLALFGVDRTGPVETPTERILDVLLALPLTLTLFILGIFTLLSGVHLGDWGLDSVKLKKRLSLTARKSMRRHKPVEGEAETYQRP</sequence>
<keyword evidence="3" id="KW-0812">Transmembrane</keyword>
<keyword evidence="6" id="KW-1185">Reference proteome</keyword>
<comment type="caution">
    <text evidence="5">The sequence shown here is derived from an EMBL/GenBank/DDBJ whole genome shotgun (WGS) entry which is preliminary data.</text>
</comment>
<keyword evidence="3" id="KW-1133">Transmembrane helix</keyword>